<evidence type="ECO:0000313" key="1">
    <source>
        <dbReference type="EMBL" id="PNQ75252.1"/>
    </source>
</evidence>
<dbReference type="EMBL" id="POWF01000001">
    <property type="protein sequence ID" value="PNQ75252.1"/>
    <property type="molecule type" value="Genomic_DNA"/>
</dbReference>
<sequence length="239" mass="27270">MRVNWNYIKMIVILLLVVVLYAFSSAKNSKRKVSETEIIFKGEENLFITHEAVSKLLIQNQAGVKNVPKEILDLNQLETALNLNPMIRSAEVFVGVNGKLTAEIEQKKPIARVQNSSPFYIDDQGSFMPLSTNYTARVPIVAGHVDKNNLQNVYKMARKVEEDIFLKKHVTTINQDSDGNISLRLRQCNFEVFVGSLKQLDKKINNLKVFYKKATKENLMDKYSRINLQFDSQVIGTKS</sequence>
<evidence type="ECO:0008006" key="3">
    <source>
        <dbReference type="Google" id="ProtNLM"/>
    </source>
</evidence>
<keyword evidence="2" id="KW-1185">Reference proteome</keyword>
<name>A0A2K1E4P6_9FLAO</name>
<dbReference type="GO" id="GO:0051301">
    <property type="term" value="P:cell division"/>
    <property type="evidence" value="ECO:0007669"/>
    <property type="project" value="UniProtKB-KW"/>
</dbReference>
<comment type="caution">
    <text evidence="1">The sequence shown here is derived from an EMBL/GenBank/DDBJ whole genome shotgun (WGS) entry which is preliminary data.</text>
</comment>
<gene>
    <name evidence="1" type="ORF">C1T31_03720</name>
</gene>
<dbReference type="OrthoDB" id="1466667at2"/>
<reference evidence="1 2" key="1">
    <citation type="submission" date="2018-01" db="EMBL/GenBank/DDBJ databases">
        <title>The draft genome of Hanstruepera neustonica JCM19743.</title>
        <authorList>
            <person name="He R.-H."/>
            <person name="Du Z.-J."/>
        </authorList>
    </citation>
    <scope>NUCLEOTIDE SEQUENCE [LARGE SCALE GENOMIC DNA]</scope>
    <source>
        <strain evidence="1 2">JCM19743</strain>
    </source>
</reference>
<accession>A0A2K1E4P6</accession>
<dbReference type="Proteomes" id="UP000236641">
    <property type="component" value="Unassembled WGS sequence"/>
</dbReference>
<protein>
    <recommendedName>
        <fullName evidence="3">Cell division protein FtsQ</fullName>
    </recommendedName>
</protein>
<proteinExistence type="predicted"/>
<dbReference type="AlphaFoldDB" id="A0A2K1E4P6"/>
<evidence type="ECO:0000313" key="2">
    <source>
        <dbReference type="Proteomes" id="UP000236641"/>
    </source>
</evidence>
<organism evidence="1 2">
    <name type="scientific">Hanstruepera neustonica</name>
    <dbReference type="NCBI Taxonomy" id="1445657"/>
    <lineage>
        <taxon>Bacteria</taxon>
        <taxon>Pseudomonadati</taxon>
        <taxon>Bacteroidota</taxon>
        <taxon>Flavobacteriia</taxon>
        <taxon>Flavobacteriales</taxon>
        <taxon>Flavobacteriaceae</taxon>
        <taxon>Hanstruepera</taxon>
    </lineage>
</organism>